<gene>
    <name evidence="2" type="ORF">LVIROSA_LOCUS26216</name>
</gene>
<dbReference type="EMBL" id="CAKMRJ010005412">
    <property type="protein sequence ID" value="CAH1440059.1"/>
    <property type="molecule type" value="Genomic_DNA"/>
</dbReference>
<proteinExistence type="predicted"/>
<feature type="domain" description="Helitron helicase-like" evidence="1">
    <location>
        <begin position="365"/>
        <end position="542"/>
    </location>
</feature>
<dbReference type="Proteomes" id="UP001157418">
    <property type="component" value="Unassembled WGS sequence"/>
</dbReference>
<comment type="caution">
    <text evidence="2">The sequence shown here is derived from an EMBL/GenBank/DDBJ whole genome shotgun (WGS) entry which is preliminary data.</text>
</comment>
<evidence type="ECO:0000259" key="1">
    <source>
        <dbReference type="Pfam" id="PF14214"/>
    </source>
</evidence>
<reference evidence="2 3" key="1">
    <citation type="submission" date="2022-01" db="EMBL/GenBank/DDBJ databases">
        <authorList>
            <person name="Xiong W."/>
            <person name="Schranz E."/>
        </authorList>
    </citation>
    <scope>NUCLEOTIDE SEQUENCE [LARGE SCALE GENOMIC DNA]</scope>
</reference>
<protein>
    <recommendedName>
        <fullName evidence="1">Helitron helicase-like domain-containing protein</fullName>
    </recommendedName>
</protein>
<dbReference type="PANTHER" id="PTHR45786:SF78">
    <property type="entry name" value="ATP-DEPENDENT DNA HELICASE"/>
    <property type="match status" value="1"/>
</dbReference>
<accession>A0AAU9NQE3</accession>
<dbReference type="Pfam" id="PF14214">
    <property type="entry name" value="Helitron_like_N"/>
    <property type="match status" value="1"/>
</dbReference>
<name>A0AAU9NQE3_9ASTR</name>
<dbReference type="AlphaFoldDB" id="A0AAU9NQE3"/>
<organism evidence="2 3">
    <name type="scientific">Lactuca virosa</name>
    <dbReference type="NCBI Taxonomy" id="75947"/>
    <lineage>
        <taxon>Eukaryota</taxon>
        <taxon>Viridiplantae</taxon>
        <taxon>Streptophyta</taxon>
        <taxon>Embryophyta</taxon>
        <taxon>Tracheophyta</taxon>
        <taxon>Spermatophyta</taxon>
        <taxon>Magnoliopsida</taxon>
        <taxon>eudicotyledons</taxon>
        <taxon>Gunneridae</taxon>
        <taxon>Pentapetalae</taxon>
        <taxon>asterids</taxon>
        <taxon>campanulids</taxon>
        <taxon>Asterales</taxon>
        <taxon>Asteraceae</taxon>
        <taxon>Cichorioideae</taxon>
        <taxon>Cichorieae</taxon>
        <taxon>Lactucinae</taxon>
        <taxon>Lactuca</taxon>
    </lineage>
</organism>
<evidence type="ECO:0000313" key="3">
    <source>
        <dbReference type="Proteomes" id="UP001157418"/>
    </source>
</evidence>
<evidence type="ECO:0000313" key="2">
    <source>
        <dbReference type="EMBL" id="CAH1440059.1"/>
    </source>
</evidence>
<dbReference type="PANTHER" id="PTHR45786">
    <property type="entry name" value="DNA BINDING PROTEIN-LIKE"/>
    <property type="match status" value="1"/>
</dbReference>
<dbReference type="InterPro" id="IPR025476">
    <property type="entry name" value="Helitron_helicase-like"/>
</dbReference>
<keyword evidence="3" id="KW-1185">Reference proteome</keyword>
<sequence length="644" mass="75014">MRVRPKESVRTCKFISRRVSTTRKAATNKKRHILNATPVGFSKQQLHRFRSVVMSRSGVNITLFCNRRRTLTDITNATPTSVLDFAQRKSIKNRIAYQRRKERSSPTTPIEISQEDPYNFVYNGIPKEHRVLKVQKPCVYCGAKRFQFEFPTFCCMDGKTKLAHSSIPEELLNLFTSRNELGRTFRQMIRCYNNNFSFASMGVNYDKTLTNMTSGVYTFCVNGGVYHRIVQLFPRDGIPRYLQLYFYDADYEMSHRLQRKNINKEIAKKLIRVLATNPYMKTFRRLADLGPLDNYKVTLNASVELDQTVYNRPTTSESGWHYNIPRHGFPINNIINDDEECDEDLEDSNTKTGRNTISMREYYCYKFQIRSTYNVILLGGRLLQQFVVDIYIKLETSRLEFCRKNQSKIRADLYQGLVDCVNAGEVRPTMIGQRVVLPASFIGGPRDMRRRFLDAMTLVQDDGKPGIFLTMTCNPNWPEIKNELLPWQTAQDRPDLVSRVFHAKLEDLKKQLFKKHILGVVGAHVYVIEFQKRGLPHAHFLLIMMPPHKLTNADQYDKIVCAEIPDPKRHPKMHELVVSHMIHGPCGNLNSDCPCMNNAQKKCRFRYPRQLNETTLQGNDSYPVYRRRDNGIEVEIRDHKMDNR</sequence>